<keyword evidence="3" id="KW-1185">Reference proteome</keyword>
<evidence type="ECO:0000256" key="1">
    <source>
        <dbReference type="SAM" id="Phobius"/>
    </source>
</evidence>
<dbReference type="RefSeq" id="WP_153684192.1">
    <property type="nucleotide sequence ID" value="NZ_WJIF01000003.1"/>
</dbReference>
<sequence>MNSTLVALLPAFALCMVLAEVKYLMRARLHGDAEVRAVLAVAGRVGMTIDRRELGDRIGGRLRRQGRAMAFAAPFVAVPGIVAAFWMPADTSGAVFALPLWIVIACMQFTESSVAVAEGFRLDPDRPRVANARRRTRADYADPVVRIGTRVFVLLAAAISVVAVFSIGAEAALLGLTALLAIAALVVAELLAQSLAGHPQHARDDDELRWDDALRALAINDLYVAPFGLAGLAMLSSGLAAAASTNSALWPLSFVTPIALLAALVIGLVRRPAHRAVRRLWPEAAGA</sequence>
<keyword evidence="1" id="KW-0812">Transmembrane</keyword>
<evidence type="ECO:0000313" key="3">
    <source>
        <dbReference type="Proteomes" id="UP000431080"/>
    </source>
</evidence>
<accession>A0A6I2FAL0</accession>
<feature type="transmembrane region" description="Helical" evidence="1">
    <location>
        <begin position="100"/>
        <end position="122"/>
    </location>
</feature>
<organism evidence="2 3">
    <name type="scientific">Agromyces agglutinans</name>
    <dbReference type="NCBI Taxonomy" id="2662258"/>
    <lineage>
        <taxon>Bacteria</taxon>
        <taxon>Bacillati</taxon>
        <taxon>Actinomycetota</taxon>
        <taxon>Actinomycetes</taxon>
        <taxon>Micrococcales</taxon>
        <taxon>Microbacteriaceae</taxon>
        <taxon>Agromyces</taxon>
    </lineage>
</organism>
<dbReference type="AlphaFoldDB" id="A0A6I2FAL0"/>
<dbReference type="Proteomes" id="UP000431080">
    <property type="component" value="Unassembled WGS sequence"/>
</dbReference>
<protein>
    <submittedName>
        <fullName evidence="2">Uncharacterized protein</fullName>
    </submittedName>
</protein>
<feature type="transmembrane region" description="Helical" evidence="1">
    <location>
        <begin position="213"/>
        <end position="236"/>
    </location>
</feature>
<feature type="transmembrane region" description="Helical" evidence="1">
    <location>
        <begin position="68"/>
        <end position="88"/>
    </location>
</feature>
<evidence type="ECO:0000313" key="2">
    <source>
        <dbReference type="EMBL" id="MRG59760.1"/>
    </source>
</evidence>
<proteinExistence type="predicted"/>
<feature type="transmembrane region" description="Helical" evidence="1">
    <location>
        <begin position="171"/>
        <end position="192"/>
    </location>
</feature>
<keyword evidence="1" id="KW-1133">Transmembrane helix</keyword>
<reference evidence="2 3" key="1">
    <citation type="submission" date="2019-10" db="EMBL/GenBank/DDBJ databases">
        <authorList>
            <person name="Nie G."/>
            <person name="Ming H."/>
            <person name="Yi B."/>
        </authorList>
    </citation>
    <scope>NUCLEOTIDE SEQUENCE [LARGE SCALE GENOMIC DNA]</scope>
    <source>
        <strain evidence="2 3">CFH 90414</strain>
    </source>
</reference>
<keyword evidence="1" id="KW-0472">Membrane</keyword>
<feature type="transmembrane region" description="Helical" evidence="1">
    <location>
        <begin position="143"/>
        <end position="165"/>
    </location>
</feature>
<gene>
    <name evidence="2" type="ORF">GE115_07750</name>
</gene>
<dbReference type="EMBL" id="WJIF01000003">
    <property type="protein sequence ID" value="MRG59760.1"/>
    <property type="molecule type" value="Genomic_DNA"/>
</dbReference>
<feature type="transmembrane region" description="Helical" evidence="1">
    <location>
        <begin position="248"/>
        <end position="269"/>
    </location>
</feature>
<comment type="caution">
    <text evidence="2">The sequence shown here is derived from an EMBL/GenBank/DDBJ whole genome shotgun (WGS) entry which is preliminary data.</text>
</comment>
<name>A0A6I2FAL0_9MICO</name>